<reference evidence="10 11" key="1">
    <citation type="submission" date="2020-08" db="EMBL/GenBank/DDBJ databases">
        <authorList>
            <person name="Liu C."/>
            <person name="Sun Q."/>
        </authorList>
    </citation>
    <scope>NUCLEOTIDE SEQUENCE [LARGE SCALE GENOMIC DNA]</scope>
    <source>
        <strain evidence="10 11">NSJ-29</strain>
    </source>
</reference>
<comment type="catalytic activity">
    <reaction evidence="7">
        <text>[thioredoxin]-dithiol + NADP(+) = [thioredoxin]-disulfide + NADPH + H(+)</text>
        <dbReference type="Rhea" id="RHEA:20345"/>
        <dbReference type="Rhea" id="RHEA-COMP:10698"/>
        <dbReference type="Rhea" id="RHEA-COMP:10700"/>
        <dbReference type="ChEBI" id="CHEBI:15378"/>
        <dbReference type="ChEBI" id="CHEBI:29950"/>
        <dbReference type="ChEBI" id="CHEBI:50058"/>
        <dbReference type="ChEBI" id="CHEBI:57783"/>
        <dbReference type="ChEBI" id="CHEBI:58349"/>
        <dbReference type="EC" id="1.8.1.9"/>
    </reaction>
</comment>
<dbReference type="InterPro" id="IPR008255">
    <property type="entry name" value="Pyr_nucl-diS_OxRdtase_2_AS"/>
</dbReference>
<comment type="cofactor">
    <cofactor evidence="8">
        <name>FAD</name>
        <dbReference type="ChEBI" id="CHEBI:57692"/>
    </cofactor>
    <text evidence="8">Binds 1 FAD per subunit.</text>
</comment>
<dbReference type="KEGG" id="whj:H9Q79_12825"/>
<dbReference type="NCBIfam" id="TIGR01292">
    <property type="entry name" value="TRX_reduct"/>
    <property type="match status" value="1"/>
</dbReference>
<dbReference type="Pfam" id="PF07992">
    <property type="entry name" value="Pyr_redox_2"/>
    <property type="match status" value="1"/>
</dbReference>
<keyword evidence="11" id="KW-1185">Reference proteome</keyword>
<evidence type="ECO:0000256" key="5">
    <source>
        <dbReference type="ARBA" id="ARBA00023157"/>
    </source>
</evidence>
<accession>A0A7G9GAF8</accession>
<sequence length="308" mass="32935">MEEIYDLIIIGSGPAGLSAAIYAQRAKLTTLVIEASYVSGGQVVNTYEVDNYPGLPGISGMDLGTTLRGHADQMGSEFVREKVLDLELEGEIKTVRTKKNLYQARTLILATGAGHRKLQVPGEDEFGGMGVSYCATCDGAFFKDKVAAVVGGGDVAVEDAIFLARGCKKVYLIHRRDSLRSARILQERLMALPNVEIIWDSVVRSIEGVEQVEALQLENVKTGAKEKLPVDGCFIAVGILPNNALVQGKLELDEGGYIKAAEDGVTSVPGVFAAGDVRTKQLRQIVTAASDGANCVTSAQNYLLTQNI</sequence>
<keyword evidence="8" id="KW-0521">NADP</keyword>
<dbReference type="PRINTS" id="PR00368">
    <property type="entry name" value="FADPNR"/>
</dbReference>
<dbReference type="Proteomes" id="UP000515860">
    <property type="component" value="Chromosome"/>
</dbReference>
<dbReference type="EC" id="1.8.1.9" evidence="7"/>
<evidence type="ECO:0000256" key="2">
    <source>
        <dbReference type="ARBA" id="ARBA00022630"/>
    </source>
</evidence>
<keyword evidence="3 7" id="KW-0274">FAD</keyword>
<dbReference type="Gene3D" id="3.50.50.60">
    <property type="entry name" value="FAD/NAD(P)-binding domain"/>
    <property type="match status" value="2"/>
</dbReference>
<proteinExistence type="inferred from homology"/>
<dbReference type="PRINTS" id="PR00469">
    <property type="entry name" value="PNDRDTASEII"/>
</dbReference>
<evidence type="ECO:0000256" key="6">
    <source>
        <dbReference type="ARBA" id="ARBA00023284"/>
    </source>
</evidence>
<dbReference type="GO" id="GO:0005737">
    <property type="term" value="C:cytoplasm"/>
    <property type="evidence" value="ECO:0007669"/>
    <property type="project" value="InterPro"/>
</dbReference>
<comment type="subunit">
    <text evidence="7">Homodimer.</text>
</comment>
<comment type="similarity">
    <text evidence="1 7">Belongs to the class-II pyridine nucleotide-disulfide oxidoreductase family.</text>
</comment>
<dbReference type="PANTHER" id="PTHR48105">
    <property type="entry name" value="THIOREDOXIN REDUCTASE 1-RELATED-RELATED"/>
    <property type="match status" value="1"/>
</dbReference>
<dbReference type="RefSeq" id="WP_118648081.1">
    <property type="nucleotide sequence ID" value="NZ_CP060635.1"/>
</dbReference>
<dbReference type="GO" id="GO:0004791">
    <property type="term" value="F:thioredoxin-disulfide reductase (NADPH) activity"/>
    <property type="evidence" value="ECO:0007669"/>
    <property type="project" value="UniProtKB-UniRule"/>
</dbReference>
<dbReference type="AlphaFoldDB" id="A0A7G9GAF8"/>
<dbReference type="GO" id="GO:0019430">
    <property type="term" value="P:removal of superoxide radicals"/>
    <property type="evidence" value="ECO:0007669"/>
    <property type="project" value="UniProtKB-UniRule"/>
</dbReference>
<gene>
    <name evidence="10" type="primary">trxB</name>
    <name evidence="10" type="ORF">H9Q79_12825</name>
</gene>
<dbReference type="EMBL" id="CP060635">
    <property type="protein sequence ID" value="QNM07790.1"/>
    <property type="molecule type" value="Genomic_DNA"/>
</dbReference>
<feature type="domain" description="FAD/NAD(P)-binding" evidence="9">
    <location>
        <begin position="5"/>
        <end position="292"/>
    </location>
</feature>
<keyword evidence="5" id="KW-1015">Disulfide bond</keyword>
<name>A0A7G9GAF8_9FIRM</name>
<evidence type="ECO:0000313" key="10">
    <source>
        <dbReference type="EMBL" id="QNM07790.1"/>
    </source>
</evidence>
<evidence type="ECO:0000256" key="3">
    <source>
        <dbReference type="ARBA" id="ARBA00022827"/>
    </source>
</evidence>
<evidence type="ECO:0000256" key="7">
    <source>
        <dbReference type="RuleBase" id="RU003880"/>
    </source>
</evidence>
<protein>
    <recommendedName>
        <fullName evidence="7">Thioredoxin reductase</fullName>
        <ecNumber evidence="7">1.8.1.9</ecNumber>
    </recommendedName>
</protein>
<evidence type="ECO:0000313" key="11">
    <source>
        <dbReference type="Proteomes" id="UP000515860"/>
    </source>
</evidence>
<dbReference type="PROSITE" id="PS00573">
    <property type="entry name" value="PYRIDINE_REDOX_2"/>
    <property type="match status" value="1"/>
</dbReference>
<dbReference type="InterPro" id="IPR050097">
    <property type="entry name" value="Ferredoxin-NADP_redctase_2"/>
</dbReference>
<organism evidence="10 11">
    <name type="scientific">Wansuia hejianensis</name>
    <dbReference type="NCBI Taxonomy" id="2763667"/>
    <lineage>
        <taxon>Bacteria</taxon>
        <taxon>Bacillati</taxon>
        <taxon>Bacillota</taxon>
        <taxon>Clostridia</taxon>
        <taxon>Lachnospirales</taxon>
        <taxon>Lachnospiraceae</taxon>
        <taxon>Wansuia</taxon>
    </lineage>
</organism>
<evidence type="ECO:0000256" key="4">
    <source>
        <dbReference type="ARBA" id="ARBA00023002"/>
    </source>
</evidence>
<dbReference type="InterPro" id="IPR036188">
    <property type="entry name" value="FAD/NAD-bd_sf"/>
</dbReference>
<evidence type="ECO:0000259" key="9">
    <source>
        <dbReference type="Pfam" id="PF07992"/>
    </source>
</evidence>
<dbReference type="InterPro" id="IPR005982">
    <property type="entry name" value="Thioredox_Rdtase"/>
</dbReference>
<keyword evidence="4 7" id="KW-0560">Oxidoreductase</keyword>
<evidence type="ECO:0000256" key="8">
    <source>
        <dbReference type="RuleBase" id="RU003881"/>
    </source>
</evidence>
<dbReference type="InterPro" id="IPR023753">
    <property type="entry name" value="FAD/NAD-binding_dom"/>
</dbReference>
<evidence type="ECO:0000256" key="1">
    <source>
        <dbReference type="ARBA" id="ARBA00009333"/>
    </source>
</evidence>
<dbReference type="SUPFAM" id="SSF51905">
    <property type="entry name" value="FAD/NAD(P)-binding domain"/>
    <property type="match status" value="1"/>
</dbReference>
<keyword evidence="6 7" id="KW-0676">Redox-active center</keyword>
<keyword evidence="2 7" id="KW-0285">Flavoprotein</keyword>